<evidence type="ECO:0000313" key="1">
    <source>
        <dbReference type="EMBL" id="SFU74434.1"/>
    </source>
</evidence>
<gene>
    <name evidence="1" type="ORF">SAMN05216508_1592</name>
</gene>
<sequence length="46" mass="5064">MDLVANSDSENKDVLLRYRNTEVLPTVAIYGANAAGKRKQAIENTI</sequence>
<organism evidence="1 2">
    <name type="scientific">Eubacterium pyruvativorans</name>
    <dbReference type="NCBI Taxonomy" id="155865"/>
    <lineage>
        <taxon>Bacteria</taxon>
        <taxon>Bacillati</taxon>
        <taxon>Bacillota</taxon>
        <taxon>Clostridia</taxon>
        <taxon>Eubacteriales</taxon>
        <taxon>Eubacteriaceae</taxon>
        <taxon>Eubacterium</taxon>
    </lineage>
</organism>
<name>A0A1I7ING9_9FIRM</name>
<keyword evidence="2" id="KW-1185">Reference proteome</keyword>
<proteinExistence type="predicted"/>
<reference evidence="1 2" key="1">
    <citation type="submission" date="2016-10" db="EMBL/GenBank/DDBJ databases">
        <authorList>
            <person name="de Groot N.N."/>
        </authorList>
    </citation>
    <scope>NUCLEOTIDE SEQUENCE [LARGE SCALE GENOMIC DNA]</scope>
    <source>
        <strain evidence="1 2">KHGC13</strain>
    </source>
</reference>
<dbReference type="EMBL" id="FPBT01000059">
    <property type="protein sequence ID" value="SFU74434.1"/>
    <property type="molecule type" value="Genomic_DNA"/>
</dbReference>
<accession>A0A1I7ING9</accession>
<dbReference type="Proteomes" id="UP000198817">
    <property type="component" value="Unassembled WGS sequence"/>
</dbReference>
<dbReference type="AlphaFoldDB" id="A0A1I7ING9"/>
<evidence type="ECO:0000313" key="2">
    <source>
        <dbReference type="Proteomes" id="UP000198817"/>
    </source>
</evidence>
<protein>
    <submittedName>
        <fullName evidence="1">Uncharacterized protein</fullName>
    </submittedName>
</protein>